<sequence>MEIESPINNTRGKPGTSSICTKVGWFFRGLGSAAFVVAPNQKSNN</sequence>
<dbReference type="EMBL" id="BARS01003229">
    <property type="protein sequence ID" value="GAF79594.1"/>
    <property type="molecule type" value="Genomic_DNA"/>
</dbReference>
<gene>
    <name evidence="1" type="ORF">S01H1_06231</name>
</gene>
<name>X0SF10_9ZZZZ</name>
<proteinExistence type="predicted"/>
<protein>
    <submittedName>
        <fullName evidence="1">Uncharacterized protein</fullName>
    </submittedName>
</protein>
<organism evidence="1">
    <name type="scientific">marine sediment metagenome</name>
    <dbReference type="NCBI Taxonomy" id="412755"/>
    <lineage>
        <taxon>unclassified sequences</taxon>
        <taxon>metagenomes</taxon>
        <taxon>ecological metagenomes</taxon>
    </lineage>
</organism>
<feature type="non-terminal residue" evidence="1">
    <location>
        <position position="45"/>
    </location>
</feature>
<comment type="caution">
    <text evidence="1">The sequence shown here is derived from an EMBL/GenBank/DDBJ whole genome shotgun (WGS) entry which is preliminary data.</text>
</comment>
<evidence type="ECO:0000313" key="1">
    <source>
        <dbReference type="EMBL" id="GAF79594.1"/>
    </source>
</evidence>
<dbReference type="AlphaFoldDB" id="X0SF10"/>
<accession>X0SF10</accession>
<reference evidence="1" key="1">
    <citation type="journal article" date="2014" name="Front. Microbiol.">
        <title>High frequency of phylogenetically diverse reductive dehalogenase-homologous genes in deep subseafloor sedimentary metagenomes.</title>
        <authorList>
            <person name="Kawai M."/>
            <person name="Futagami T."/>
            <person name="Toyoda A."/>
            <person name="Takaki Y."/>
            <person name="Nishi S."/>
            <person name="Hori S."/>
            <person name="Arai W."/>
            <person name="Tsubouchi T."/>
            <person name="Morono Y."/>
            <person name="Uchiyama I."/>
            <person name="Ito T."/>
            <person name="Fujiyama A."/>
            <person name="Inagaki F."/>
            <person name="Takami H."/>
        </authorList>
    </citation>
    <scope>NUCLEOTIDE SEQUENCE</scope>
    <source>
        <strain evidence="1">Expedition CK06-06</strain>
    </source>
</reference>